<dbReference type="InterPro" id="IPR015424">
    <property type="entry name" value="PyrdxlP-dep_Trfase"/>
</dbReference>
<dbReference type="PANTHER" id="PTHR42790">
    <property type="entry name" value="AMINOTRANSFERASE"/>
    <property type="match status" value="1"/>
</dbReference>
<dbReference type="Gene3D" id="3.40.640.10">
    <property type="entry name" value="Type I PLP-dependent aspartate aminotransferase-like (Major domain)"/>
    <property type="match status" value="1"/>
</dbReference>
<keyword evidence="3" id="KW-0808">Transferase</keyword>
<name>A0ABY5E1R5_9BACT</name>
<keyword evidence="7" id="KW-1185">Reference proteome</keyword>
<evidence type="ECO:0000259" key="5">
    <source>
        <dbReference type="Pfam" id="PF00155"/>
    </source>
</evidence>
<dbReference type="InterPro" id="IPR050859">
    <property type="entry name" value="Class-I_PLP-dep_aminotransf"/>
</dbReference>
<evidence type="ECO:0000313" key="6">
    <source>
        <dbReference type="EMBL" id="UTJ05655.1"/>
    </source>
</evidence>
<dbReference type="InterPro" id="IPR015421">
    <property type="entry name" value="PyrdxlP-dep_Trfase_major"/>
</dbReference>
<gene>
    <name evidence="6" type="ORF">NJU99_10295</name>
</gene>
<dbReference type="Pfam" id="PF00155">
    <property type="entry name" value="Aminotran_1_2"/>
    <property type="match status" value="1"/>
</dbReference>
<evidence type="ECO:0000313" key="7">
    <source>
        <dbReference type="Proteomes" id="UP001060012"/>
    </source>
</evidence>
<sequence length="383" mass="43776">MSSKIKRSYIREILDVIDDDYISFAGGLPNEELFPKKQIQEATVKALENTKSLQYSSSYGLETLRKKIASFYCDKLDFPTNEEEILITSGSQQAFDIILKAIDTKIIVEEPSYLGALASFRVLNKKINSFSKISSLNALLDNKSCLYLISDFQNPSTSSYNCTQRQVLSKMINKNCSFLIEDGAYTFLDFENNFKTPISKNVEKSFHLGSFSKIVAPGLRVGWIRAKKSLIDKLLFIKESLDLHTATLNQMIFDEYLNRNNLFEHIEFINANYQEKMNFMADCLVKYIPSFKFERPKGGMFIYGKLNCDTMNLANIALKQKLAIVPAEVFYLNKKSNEIRLNFTNSTYGEIEDGIKILANILKEIKKEKRSIFLTIFDSLKAG</sequence>
<organism evidence="6 7">
    <name type="scientific">Arcobacter roscoffensis</name>
    <dbReference type="NCBI Taxonomy" id="2961520"/>
    <lineage>
        <taxon>Bacteria</taxon>
        <taxon>Pseudomonadati</taxon>
        <taxon>Campylobacterota</taxon>
        <taxon>Epsilonproteobacteria</taxon>
        <taxon>Campylobacterales</taxon>
        <taxon>Arcobacteraceae</taxon>
        <taxon>Arcobacter</taxon>
    </lineage>
</organism>
<evidence type="ECO:0000256" key="3">
    <source>
        <dbReference type="ARBA" id="ARBA00022679"/>
    </source>
</evidence>
<accession>A0ABY5E1R5</accession>
<dbReference type="RefSeq" id="WP_254575836.1">
    <property type="nucleotide sequence ID" value="NZ_CP100595.1"/>
</dbReference>
<protein>
    <submittedName>
        <fullName evidence="6">PLP-dependent aminotransferase family protein</fullName>
    </submittedName>
</protein>
<feature type="domain" description="Aminotransferase class I/classII large" evidence="5">
    <location>
        <begin position="37"/>
        <end position="354"/>
    </location>
</feature>
<keyword evidence="4" id="KW-0663">Pyridoxal phosphate</keyword>
<dbReference type="InterPro" id="IPR004839">
    <property type="entry name" value="Aminotransferase_I/II_large"/>
</dbReference>
<dbReference type="GO" id="GO:0008483">
    <property type="term" value="F:transaminase activity"/>
    <property type="evidence" value="ECO:0007669"/>
    <property type="project" value="UniProtKB-KW"/>
</dbReference>
<dbReference type="Gene3D" id="3.90.1150.10">
    <property type="entry name" value="Aspartate Aminotransferase, domain 1"/>
    <property type="match status" value="1"/>
</dbReference>
<dbReference type="Proteomes" id="UP001060012">
    <property type="component" value="Chromosome"/>
</dbReference>
<dbReference type="SUPFAM" id="SSF53383">
    <property type="entry name" value="PLP-dependent transferases"/>
    <property type="match status" value="1"/>
</dbReference>
<keyword evidence="2 6" id="KW-0032">Aminotransferase</keyword>
<dbReference type="InterPro" id="IPR015422">
    <property type="entry name" value="PyrdxlP-dep_Trfase_small"/>
</dbReference>
<evidence type="ECO:0000256" key="2">
    <source>
        <dbReference type="ARBA" id="ARBA00022576"/>
    </source>
</evidence>
<dbReference type="EMBL" id="CP100595">
    <property type="protein sequence ID" value="UTJ05655.1"/>
    <property type="molecule type" value="Genomic_DNA"/>
</dbReference>
<reference evidence="6" key="1">
    <citation type="submission" date="2022-07" db="EMBL/GenBank/DDBJ databases">
        <title>Arcobacter roscoffensis sp. nov., a marine bacterium isolated from coastal seawater collected from Roscoff, France.</title>
        <authorList>
            <person name="Pascual J."/>
            <person name="Lepeaux C."/>
            <person name="Methner A."/>
            <person name="Overmann J."/>
        </authorList>
    </citation>
    <scope>NUCLEOTIDE SEQUENCE</scope>
    <source>
        <strain evidence="6">ARW1-2F2</strain>
    </source>
</reference>
<dbReference type="PANTHER" id="PTHR42790:SF19">
    <property type="entry name" value="KYNURENINE_ALPHA-AMINOADIPATE AMINOTRANSFERASE, MITOCHONDRIAL"/>
    <property type="match status" value="1"/>
</dbReference>
<comment type="cofactor">
    <cofactor evidence="1">
        <name>pyridoxal 5'-phosphate</name>
        <dbReference type="ChEBI" id="CHEBI:597326"/>
    </cofactor>
</comment>
<dbReference type="CDD" id="cd00609">
    <property type="entry name" value="AAT_like"/>
    <property type="match status" value="1"/>
</dbReference>
<evidence type="ECO:0000256" key="1">
    <source>
        <dbReference type="ARBA" id="ARBA00001933"/>
    </source>
</evidence>
<proteinExistence type="predicted"/>
<evidence type="ECO:0000256" key="4">
    <source>
        <dbReference type="ARBA" id="ARBA00022898"/>
    </source>
</evidence>